<dbReference type="PANTHER" id="PTHR43731">
    <property type="entry name" value="RHOMBOID PROTEASE"/>
    <property type="match status" value="1"/>
</dbReference>
<keyword evidence="4" id="KW-0378">Hydrolase</keyword>
<feature type="transmembrane region" description="Helical" evidence="7">
    <location>
        <begin position="64"/>
        <end position="91"/>
    </location>
</feature>
<dbReference type="PANTHER" id="PTHR43731:SF14">
    <property type="entry name" value="PRESENILIN-ASSOCIATED RHOMBOID-LIKE PROTEIN, MITOCHONDRIAL"/>
    <property type="match status" value="1"/>
</dbReference>
<dbReference type="InterPro" id="IPR035952">
    <property type="entry name" value="Rhomboid-like_sf"/>
</dbReference>
<dbReference type="InterPro" id="IPR050925">
    <property type="entry name" value="Rhomboid_protease_S54"/>
</dbReference>
<feature type="transmembrane region" description="Helical" evidence="7">
    <location>
        <begin position="21"/>
        <end position="44"/>
    </location>
</feature>
<comment type="subcellular location">
    <subcellularLocation>
        <location evidence="1">Membrane</location>
        <topology evidence="1">Multi-pass membrane protein</topology>
    </subcellularLocation>
</comment>
<organism evidence="9 10">
    <name type="scientific">Tessaracoccus lubricantis</name>
    <dbReference type="NCBI Taxonomy" id="545543"/>
    <lineage>
        <taxon>Bacteria</taxon>
        <taxon>Bacillati</taxon>
        <taxon>Actinomycetota</taxon>
        <taxon>Actinomycetes</taxon>
        <taxon>Propionibacteriales</taxon>
        <taxon>Propionibacteriaceae</taxon>
        <taxon>Tessaracoccus</taxon>
    </lineage>
</organism>
<evidence type="ECO:0000256" key="3">
    <source>
        <dbReference type="ARBA" id="ARBA00022692"/>
    </source>
</evidence>
<dbReference type="Gene3D" id="1.20.1540.10">
    <property type="entry name" value="Rhomboid-like"/>
    <property type="match status" value="1"/>
</dbReference>
<evidence type="ECO:0000313" key="10">
    <source>
        <dbReference type="Proteomes" id="UP001501521"/>
    </source>
</evidence>
<evidence type="ECO:0000256" key="4">
    <source>
        <dbReference type="ARBA" id="ARBA00022801"/>
    </source>
</evidence>
<sequence length="227" mass="24640">MRQTRQASLPYGGTRSTNPKATSIALAVTNIAVWILLLLTGGYAGVPMGYLALTPGYVAVNGEWWQLLTSGFAHVELWHIGFNMLVLYLLGPNVEQMVGRWRFLAIYFISLLGGSASVMLFTSPLTSTLGASGAIYGLLGAMLILAIKHRGDVRGILTWIGINVVVSFLWANVSWQGHLGGLVGGVLATLVVLYLPKDQRRWQWPLLALLAVLSLGLSYLGAMQIMR</sequence>
<evidence type="ECO:0000256" key="2">
    <source>
        <dbReference type="ARBA" id="ARBA00009045"/>
    </source>
</evidence>
<dbReference type="EMBL" id="BAABLV010000019">
    <property type="protein sequence ID" value="GAA4895914.1"/>
    <property type="molecule type" value="Genomic_DNA"/>
</dbReference>
<keyword evidence="6 7" id="KW-0472">Membrane</keyword>
<comment type="similarity">
    <text evidence="2">Belongs to the peptidase S54 family.</text>
</comment>
<reference evidence="10" key="1">
    <citation type="journal article" date="2019" name="Int. J. Syst. Evol. Microbiol.">
        <title>The Global Catalogue of Microorganisms (GCM) 10K type strain sequencing project: providing services to taxonomists for standard genome sequencing and annotation.</title>
        <authorList>
            <consortium name="The Broad Institute Genomics Platform"/>
            <consortium name="The Broad Institute Genome Sequencing Center for Infectious Disease"/>
            <person name="Wu L."/>
            <person name="Ma J."/>
        </authorList>
    </citation>
    <scope>NUCLEOTIDE SEQUENCE [LARGE SCALE GENOMIC DNA]</scope>
    <source>
        <strain evidence="10">JCM 19125</strain>
    </source>
</reference>
<keyword evidence="3 7" id="KW-0812">Transmembrane</keyword>
<dbReference type="InterPro" id="IPR022764">
    <property type="entry name" value="Peptidase_S54_rhomboid_dom"/>
</dbReference>
<dbReference type="Proteomes" id="UP001501521">
    <property type="component" value="Unassembled WGS sequence"/>
</dbReference>
<evidence type="ECO:0000256" key="7">
    <source>
        <dbReference type="SAM" id="Phobius"/>
    </source>
</evidence>
<name>A0ABP9F8M0_9ACTN</name>
<dbReference type="SUPFAM" id="SSF144091">
    <property type="entry name" value="Rhomboid-like"/>
    <property type="match status" value="1"/>
</dbReference>
<proteinExistence type="inferred from homology"/>
<dbReference type="Pfam" id="PF01694">
    <property type="entry name" value="Rhomboid"/>
    <property type="match status" value="1"/>
</dbReference>
<evidence type="ECO:0000256" key="1">
    <source>
        <dbReference type="ARBA" id="ARBA00004141"/>
    </source>
</evidence>
<evidence type="ECO:0000256" key="5">
    <source>
        <dbReference type="ARBA" id="ARBA00022989"/>
    </source>
</evidence>
<gene>
    <name evidence="9" type="ORF">GCM10025789_11920</name>
</gene>
<evidence type="ECO:0000259" key="8">
    <source>
        <dbReference type="Pfam" id="PF01694"/>
    </source>
</evidence>
<feature type="transmembrane region" description="Helical" evidence="7">
    <location>
        <begin position="207"/>
        <end position="226"/>
    </location>
</feature>
<protein>
    <recommendedName>
        <fullName evidence="8">Peptidase S54 rhomboid domain-containing protein</fullName>
    </recommendedName>
</protein>
<feature type="transmembrane region" description="Helical" evidence="7">
    <location>
        <begin position="128"/>
        <end position="146"/>
    </location>
</feature>
<keyword evidence="5 7" id="KW-1133">Transmembrane helix</keyword>
<comment type="caution">
    <text evidence="9">The sequence shown here is derived from an EMBL/GenBank/DDBJ whole genome shotgun (WGS) entry which is preliminary data.</text>
</comment>
<keyword evidence="10" id="KW-1185">Reference proteome</keyword>
<feature type="transmembrane region" description="Helical" evidence="7">
    <location>
        <begin position="153"/>
        <end position="171"/>
    </location>
</feature>
<evidence type="ECO:0000313" key="9">
    <source>
        <dbReference type="EMBL" id="GAA4895914.1"/>
    </source>
</evidence>
<feature type="transmembrane region" description="Helical" evidence="7">
    <location>
        <begin position="177"/>
        <end position="195"/>
    </location>
</feature>
<feature type="transmembrane region" description="Helical" evidence="7">
    <location>
        <begin position="103"/>
        <end position="122"/>
    </location>
</feature>
<accession>A0ABP9F8M0</accession>
<evidence type="ECO:0000256" key="6">
    <source>
        <dbReference type="ARBA" id="ARBA00023136"/>
    </source>
</evidence>
<feature type="domain" description="Peptidase S54 rhomboid" evidence="8">
    <location>
        <begin position="62"/>
        <end position="193"/>
    </location>
</feature>